<dbReference type="Proteomes" id="UP000464593">
    <property type="component" value="Chromosome"/>
</dbReference>
<sequence>MLVCLKKFGAWEIERRPRGRRSISQTTNL</sequence>
<name>A0AAE6RAL2_9PSED</name>
<protein>
    <submittedName>
        <fullName evidence="1">Uncharacterized protein</fullName>
    </submittedName>
</protein>
<dbReference type="EMBL" id="CP040324">
    <property type="protein sequence ID" value="QHB27302.1"/>
    <property type="molecule type" value="Genomic_DNA"/>
</dbReference>
<dbReference type="AlphaFoldDB" id="A0AAE6RAL2"/>
<accession>A0AAE6RAL2</accession>
<evidence type="ECO:0000313" key="2">
    <source>
        <dbReference type="Proteomes" id="UP000464593"/>
    </source>
</evidence>
<proteinExistence type="predicted"/>
<reference evidence="1 2" key="1">
    <citation type="submission" date="2019-05" db="EMBL/GenBank/DDBJ databases">
        <title>Complete genome sequence of Pseudomonas Pseudomonas resinovorans.</title>
        <authorList>
            <person name="Chen H.-P."/>
        </authorList>
    </citation>
    <scope>NUCLEOTIDE SEQUENCE [LARGE SCALE GENOMIC DNA]</scope>
    <source>
        <strain evidence="1 2">TCU-CK1</strain>
    </source>
</reference>
<evidence type="ECO:0000313" key="1">
    <source>
        <dbReference type="EMBL" id="QHB27302.1"/>
    </source>
</evidence>
<gene>
    <name evidence="1" type="ORF">TCK1_1956</name>
</gene>
<organism evidence="1 2">
    <name type="scientific">Pseudomonas monteilii</name>
    <dbReference type="NCBI Taxonomy" id="76759"/>
    <lineage>
        <taxon>Bacteria</taxon>
        <taxon>Pseudomonadati</taxon>
        <taxon>Pseudomonadota</taxon>
        <taxon>Gammaproteobacteria</taxon>
        <taxon>Pseudomonadales</taxon>
        <taxon>Pseudomonadaceae</taxon>
        <taxon>Pseudomonas</taxon>
    </lineage>
</organism>